<evidence type="ECO:0000313" key="2">
    <source>
        <dbReference type="EMBL" id="TVU31436.1"/>
    </source>
</evidence>
<protein>
    <submittedName>
        <fullName evidence="2">Uncharacterized protein</fullName>
    </submittedName>
</protein>
<dbReference type="AlphaFoldDB" id="A0A5J9V684"/>
<name>A0A5J9V684_9POAL</name>
<sequence length="123" mass="13458">MAGDKSLGNRMNSATKVPFGDRTNCEPNGDEEDAKAAKKREQARERTRRWLIMASIDSEVSTQLPMSVLTENQVCVTPIIGLLKRKIEHHHSFLEDSSNRPGKFASGGAVVVDGSNCPVFGDD</sequence>
<comment type="caution">
    <text evidence="2">The sequence shown here is derived from an EMBL/GenBank/DDBJ whole genome shotgun (WGS) entry which is preliminary data.</text>
</comment>
<dbReference type="Proteomes" id="UP000324897">
    <property type="component" value="Chromosome 1"/>
</dbReference>
<reference evidence="2 3" key="1">
    <citation type="journal article" date="2019" name="Sci. Rep.">
        <title>A high-quality genome of Eragrostis curvula grass provides insights into Poaceae evolution and supports new strategies to enhance forage quality.</title>
        <authorList>
            <person name="Carballo J."/>
            <person name="Santos B.A.C.M."/>
            <person name="Zappacosta D."/>
            <person name="Garbus I."/>
            <person name="Selva J.P."/>
            <person name="Gallo C.A."/>
            <person name="Diaz A."/>
            <person name="Albertini E."/>
            <person name="Caccamo M."/>
            <person name="Echenique V."/>
        </authorList>
    </citation>
    <scope>NUCLEOTIDE SEQUENCE [LARGE SCALE GENOMIC DNA]</scope>
    <source>
        <strain evidence="3">cv. Victoria</strain>
        <tissue evidence="2">Leaf</tissue>
    </source>
</reference>
<dbReference type="Gramene" id="TVU31436">
    <property type="protein sequence ID" value="TVU31436"/>
    <property type="gene ID" value="EJB05_23120"/>
</dbReference>
<dbReference type="EMBL" id="RWGY01000011">
    <property type="protein sequence ID" value="TVU31436.1"/>
    <property type="molecule type" value="Genomic_DNA"/>
</dbReference>
<gene>
    <name evidence="2" type="ORF">EJB05_23120</name>
</gene>
<keyword evidence="3" id="KW-1185">Reference proteome</keyword>
<evidence type="ECO:0000256" key="1">
    <source>
        <dbReference type="SAM" id="MobiDB-lite"/>
    </source>
</evidence>
<proteinExistence type="predicted"/>
<organism evidence="2 3">
    <name type="scientific">Eragrostis curvula</name>
    <name type="common">weeping love grass</name>
    <dbReference type="NCBI Taxonomy" id="38414"/>
    <lineage>
        <taxon>Eukaryota</taxon>
        <taxon>Viridiplantae</taxon>
        <taxon>Streptophyta</taxon>
        <taxon>Embryophyta</taxon>
        <taxon>Tracheophyta</taxon>
        <taxon>Spermatophyta</taxon>
        <taxon>Magnoliopsida</taxon>
        <taxon>Liliopsida</taxon>
        <taxon>Poales</taxon>
        <taxon>Poaceae</taxon>
        <taxon>PACMAD clade</taxon>
        <taxon>Chloridoideae</taxon>
        <taxon>Eragrostideae</taxon>
        <taxon>Eragrostidinae</taxon>
        <taxon>Eragrostis</taxon>
    </lineage>
</organism>
<feature type="region of interest" description="Disordered" evidence="1">
    <location>
        <begin position="1"/>
        <end position="43"/>
    </location>
</feature>
<feature type="compositionally biased region" description="Basic and acidic residues" evidence="1">
    <location>
        <begin position="34"/>
        <end position="43"/>
    </location>
</feature>
<evidence type="ECO:0000313" key="3">
    <source>
        <dbReference type="Proteomes" id="UP000324897"/>
    </source>
</evidence>
<accession>A0A5J9V684</accession>